<gene>
    <name evidence="1" type="ORF">KI387_012930</name>
</gene>
<name>A0AA38FGU5_TAXCH</name>
<dbReference type="Proteomes" id="UP000824469">
    <property type="component" value="Unassembled WGS sequence"/>
</dbReference>
<organism evidence="1 2">
    <name type="scientific">Taxus chinensis</name>
    <name type="common">Chinese yew</name>
    <name type="synonym">Taxus wallichiana var. chinensis</name>
    <dbReference type="NCBI Taxonomy" id="29808"/>
    <lineage>
        <taxon>Eukaryota</taxon>
        <taxon>Viridiplantae</taxon>
        <taxon>Streptophyta</taxon>
        <taxon>Embryophyta</taxon>
        <taxon>Tracheophyta</taxon>
        <taxon>Spermatophyta</taxon>
        <taxon>Pinopsida</taxon>
        <taxon>Pinidae</taxon>
        <taxon>Conifers II</taxon>
        <taxon>Cupressales</taxon>
        <taxon>Taxaceae</taxon>
        <taxon>Taxus</taxon>
    </lineage>
</organism>
<proteinExistence type="predicted"/>
<evidence type="ECO:0000313" key="1">
    <source>
        <dbReference type="EMBL" id="KAH9301347.1"/>
    </source>
</evidence>
<protein>
    <submittedName>
        <fullName evidence="1">Uncharacterized protein</fullName>
    </submittedName>
</protein>
<reference evidence="1 2" key="1">
    <citation type="journal article" date="2021" name="Nat. Plants">
        <title>The Taxus genome provides insights into paclitaxel biosynthesis.</title>
        <authorList>
            <person name="Xiong X."/>
            <person name="Gou J."/>
            <person name="Liao Q."/>
            <person name="Li Y."/>
            <person name="Zhou Q."/>
            <person name="Bi G."/>
            <person name="Li C."/>
            <person name="Du R."/>
            <person name="Wang X."/>
            <person name="Sun T."/>
            <person name="Guo L."/>
            <person name="Liang H."/>
            <person name="Lu P."/>
            <person name="Wu Y."/>
            <person name="Zhang Z."/>
            <person name="Ro D.K."/>
            <person name="Shang Y."/>
            <person name="Huang S."/>
            <person name="Yan J."/>
        </authorList>
    </citation>
    <scope>NUCLEOTIDE SEQUENCE [LARGE SCALE GENOMIC DNA]</scope>
    <source>
        <strain evidence="1">Ta-2019</strain>
    </source>
</reference>
<comment type="caution">
    <text evidence="1">The sequence shown here is derived from an EMBL/GenBank/DDBJ whole genome shotgun (WGS) entry which is preliminary data.</text>
</comment>
<feature type="non-terminal residue" evidence="1">
    <location>
        <position position="1"/>
    </location>
</feature>
<keyword evidence="2" id="KW-1185">Reference proteome</keyword>
<sequence>GARREMTFFGGISQALIRIIFWAESGSICEAIMRILGEEDMDISTRARVNSEVASWFVSQLLMVRQNVDEVRDITLHFIKP</sequence>
<dbReference type="AlphaFoldDB" id="A0AA38FGU5"/>
<accession>A0AA38FGU5</accession>
<dbReference type="EMBL" id="JAHRHJ020000009">
    <property type="protein sequence ID" value="KAH9301347.1"/>
    <property type="molecule type" value="Genomic_DNA"/>
</dbReference>
<evidence type="ECO:0000313" key="2">
    <source>
        <dbReference type="Proteomes" id="UP000824469"/>
    </source>
</evidence>